<dbReference type="GO" id="GO:0006007">
    <property type="term" value="P:glucose catabolic process"/>
    <property type="evidence" value="ECO:0007669"/>
    <property type="project" value="InterPro"/>
</dbReference>
<evidence type="ECO:0000259" key="14">
    <source>
        <dbReference type="Pfam" id="PF01676"/>
    </source>
</evidence>
<feature type="binding site" evidence="10 12">
    <location>
        <position position="193"/>
    </location>
    <ligand>
        <name>substrate</name>
    </ligand>
</feature>
<organism evidence="16 17">
    <name type="scientific">Pluralibacter gergoviae</name>
    <name type="common">Enterobacter gergoviae</name>
    <dbReference type="NCBI Taxonomy" id="61647"/>
    <lineage>
        <taxon>Bacteria</taxon>
        <taxon>Pseudomonadati</taxon>
        <taxon>Pseudomonadota</taxon>
        <taxon>Gammaproteobacteria</taxon>
        <taxon>Enterobacterales</taxon>
        <taxon>Enterobacteriaceae</taxon>
        <taxon>Pluralibacter</taxon>
    </lineage>
</organism>
<accession>A0A0J5L1W9</accession>
<dbReference type="Gene3D" id="3.40.720.10">
    <property type="entry name" value="Alkaline Phosphatase, subunit A"/>
    <property type="match status" value="1"/>
</dbReference>
<dbReference type="PATRIC" id="fig|61647.15.peg.1200"/>
<feature type="binding site" evidence="10 13">
    <location>
        <position position="444"/>
    </location>
    <ligand>
        <name>Mn(2+)</name>
        <dbReference type="ChEBI" id="CHEBI:29035"/>
        <label>2</label>
    </ligand>
</feature>
<dbReference type="GO" id="GO:0004619">
    <property type="term" value="F:phosphoglycerate mutase activity"/>
    <property type="evidence" value="ECO:0007669"/>
    <property type="project" value="UniProtKB-UniRule"/>
</dbReference>
<proteinExistence type="inferred from homology"/>
<evidence type="ECO:0000256" key="10">
    <source>
        <dbReference type="HAMAP-Rule" id="MF_01038"/>
    </source>
</evidence>
<evidence type="ECO:0000256" key="9">
    <source>
        <dbReference type="ARBA" id="ARBA00071648"/>
    </source>
</evidence>
<keyword evidence="7 10" id="KW-0464">Manganese</keyword>
<feature type="binding site" evidence="10 12">
    <location>
        <begin position="263"/>
        <end position="266"/>
    </location>
    <ligand>
        <name>substrate</name>
    </ligand>
</feature>
<dbReference type="SUPFAM" id="SSF64158">
    <property type="entry name" value="2,3-Bisphosphoglycerate-independent phosphoglycerate mutase, substrate-binding domain"/>
    <property type="match status" value="1"/>
</dbReference>
<comment type="caution">
    <text evidence="16">The sequence shown here is derived from an EMBL/GenBank/DDBJ whole genome shotgun (WGS) entry which is preliminary data.</text>
</comment>
<reference evidence="16 17" key="1">
    <citation type="submission" date="2015-05" db="EMBL/GenBank/DDBJ databases">
        <title>Genome sequences of Pluralibacter gergoviae.</title>
        <authorList>
            <person name="Greninger A.L."/>
            <person name="Miller S."/>
        </authorList>
    </citation>
    <scope>NUCLEOTIDE SEQUENCE [LARGE SCALE GENOMIC DNA]</scope>
    <source>
        <strain evidence="16 17">JS81F13</strain>
    </source>
</reference>
<dbReference type="Pfam" id="PF01676">
    <property type="entry name" value="Metalloenzyme"/>
    <property type="match status" value="1"/>
</dbReference>
<dbReference type="EC" id="5.4.2.12" evidence="4 10"/>
<dbReference type="RefSeq" id="WP_048279483.1">
    <property type="nucleotide sequence ID" value="NZ_LDZF01000015.1"/>
</dbReference>
<dbReference type="eggNOG" id="COG0696">
    <property type="taxonomic scope" value="Bacteria"/>
</dbReference>
<dbReference type="AlphaFoldDB" id="A0A0J5L1W9"/>
<comment type="similarity">
    <text evidence="3 10">Belongs to the BPG-independent phosphoglycerate mutase family.</text>
</comment>
<evidence type="ECO:0000256" key="8">
    <source>
        <dbReference type="ARBA" id="ARBA00023235"/>
    </source>
</evidence>
<feature type="binding site" evidence="10 12">
    <location>
        <position position="125"/>
    </location>
    <ligand>
        <name>substrate</name>
    </ligand>
</feature>
<evidence type="ECO:0000256" key="11">
    <source>
        <dbReference type="PIRSR" id="PIRSR001492-1"/>
    </source>
</evidence>
<name>A0A0J5L1W9_PLUGE</name>
<keyword evidence="5 10" id="KW-0479">Metal-binding</keyword>
<dbReference type="InterPro" id="IPR005995">
    <property type="entry name" value="Pgm_bpd_ind"/>
</dbReference>
<dbReference type="FunFam" id="3.40.720.10:FF:000001">
    <property type="entry name" value="2,3-bisphosphoglycerate-independent phosphoglycerate mutase"/>
    <property type="match status" value="1"/>
</dbReference>
<evidence type="ECO:0000256" key="2">
    <source>
        <dbReference type="ARBA" id="ARBA00004798"/>
    </source>
</evidence>
<dbReference type="HAMAP" id="MF_01038">
    <property type="entry name" value="GpmI"/>
    <property type="match status" value="1"/>
</dbReference>
<dbReference type="STRING" id="61647.LG71_02285"/>
<dbReference type="Proteomes" id="UP000036196">
    <property type="component" value="Unassembled WGS sequence"/>
</dbReference>
<dbReference type="CDD" id="cd16010">
    <property type="entry name" value="iPGM"/>
    <property type="match status" value="1"/>
</dbReference>
<comment type="pathway">
    <text evidence="2 10">Carbohydrate degradation; glycolysis; pyruvate from D-glyceraldehyde 3-phosphate: step 3/5.</text>
</comment>
<evidence type="ECO:0000313" key="16">
    <source>
        <dbReference type="EMBL" id="KMK12805.1"/>
    </source>
</evidence>
<feature type="active site" description="Phosphoserine intermediate" evidence="10 11">
    <location>
        <position position="64"/>
    </location>
</feature>
<feature type="binding site" evidence="10 12">
    <location>
        <position position="187"/>
    </location>
    <ligand>
        <name>substrate</name>
    </ligand>
</feature>
<sequence>MSVTKKPMVLVILDGYGYREDQQDNAIFSAKTPVMDSLWATRPHTLIDASGLKVGLPDGQMGNSEVGHVNLGAGRIVYQDLTRLDVAIKERTFFENSVLTGAVDKAVAAGKAVHIMGLLSAGGVHSHEDHIMAMVELAAERGAEKIYLHAFLDGRDTPPRSAKSSLEKFAAKFAALGKGRIASLIGRYYAMDRDNRWDRVEQAYDLMTLAKGEFQFDTAVAGLEAAYDRDENDEFVKATVIRAEGQADAAMEDGDALIFMNFRADRAREITRAFVNSDFDGFARKKVVNLDYIMLTEYAADIKAPCAYPPASLANTFGEWMAKHDKTQLRISETEKYAHVTFFFNGGVEAPFAGEERILINSPKVATYDLQPEMSSAELTEKLVGAIKGGKFDAIICNYPNGDMVGHTGVMEAAVKAVEALDHCIDEVSKAVESVGGQLLITADHGNAEQMRDPATGQAHTAHTSLPVPLIYVGDKALKPVEGGKLSDIAPTMLSLMGMAIPQEMTGKPLFIVE</sequence>
<evidence type="ECO:0000256" key="6">
    <source>
        <dbReference type="ARBA" id="ARBA00023152"/>
    </source>
</evidence>
<dbReference type="InterPro" id="IPR017850">
    <property type="entry name" value="Alkaline_phosphatase_core_sf"/>
</dbReference>
<feature type="binding site" evidence="10 13">
    <location>
        <position position="463"/>
    </location>
    <ligand>
        <name>Mn(2+)</name>
        <dbReference type="ChEBI" id="CHEBI:29035"/>
        <label>1</label>
    </ligand>
</feature>
<evidence type="ECO:0000256" key="5">
    <source>
        <dbReference type="ARBA" id="ARBA00022723"/>
    </source>
</evidence>
<keyword evidence="17" id="KW-1185">Reference proteome</keyword>
<feature type="binding site" evidence="10 13">
    <location>
        <position position="403"/>
    </location>
    <ligand>
        <name>Mn(2+)</name>
        <dbReference type="ChEBI" id="CHEBI:29035"/>
        <label>1</label>
    </ligand>
</feature>
<comment type="function">
    <text evidence="10">Catalyzes the interconversion of 2-phosphoglycerate and 3-phosphoglycerate.</text>
</comment>
<evidence type="ECO:0000256" key="7">
    <source>
        <dbReference type="ARBA" id="ARBA00023211"/>
    </source>
</evidence>
<protein>
    <recommendedName>
        <fullName evidence="9 10">2,3-bisphosphoglycerate-independent phosphoglycerate mutase</fullName>
        <shortName evidence="10">BPG-independent PGAM</shortName>
        <shortName evidence="10">Phosphoglyceromutase</shortName>
        <shortName evidence="10">iPGM</shortName>
        <ecNumber evidence="4 10">5.4.2.12</ecNumber>
    </recommendedName>
</protein>
<dbReference type="GO" id="GO:0005829">
    <property type="term" value="C:cytosol"/>
    <property type="evidence" value="ECO:0007669"/>
    <property type="project" value="TreeGrafter"/>
</dbReference>
<dbReference type="GO" id="GO:0006096">
    <property type="term" value="P:glycolytic process"/>
    <property type="evidence" value="ECO:0007669"/>
    <property type="project" value="UniProtKB-UniRule"/>
</dbReference>
<evidence type="ECO:0000256" key="13">
    <source>
        <dbReference type="PIRSR" id="PIRSR001492-3"/>
    </source>
</evidence>
<feature type="binding site" evidence="10 13">
    <location>
        <position position="14"/>
    </location>
    <ligand>
        <name>Mn(2+)</name>
        <dbReference type="ChEBI" id="CHEBI:29035"/>
        <label>2</label>
    </ligand>
</feature>
<evidence type="ECO:0000256" key="1">
    <source>
        <dbReference type="ARBA" id="ARBA00000370"/>
    </source>
</evidence>
<dbReference type="EMBL" id="LDZF01000015">
    <property type="protein sequence ID" value="KMK12805.1"/>
    <property type="molecule type" value="Genomic_DNA"/>
</dbReference>
<evidence type="ECO:0000313" key="17">
    <source>
        <dbReference type="Proteomes" id="UP000036196"/>
    </source>
</evidence>
<dbReference type="InterPro" id="IPR036646">
    <property type="entry name" value="PGAM_B_sf"/>
</dbReference>
<feature type="binding site" evidence="10 13">
    <location>
        <position position="407"/>
    </location>
    <ligand>
        <name>Mn(2+)</name>
        <dbReference type="ChEBI" id="CHEBI:29035"/>
        <label>1</label>
    </ligand>
</feature>
<evidence type="ECO:0000256" key="4">
    <source>
        <dbReference type="ARBA" id="ARBA00012026"/>
    </source>
</evidence>
<keyword evidence="8 10" id="KW-0413">Isomerase</keyword>
<feature type="binding site" evidence="10 13">
    <location>
        <position position="445"/>
    </location>
    <ligand>
        <name>Mn(2+)</name>
        <dbReference type="ChEBI" id="CHEBI:29035"/>
        <label>2</label>
    </ligand>
</feature>
<dbReference type="InterPro" id="IPR006124">
    <property type="entry name" value="Metalloenzyme"/>
</dbReference>
<dbReference type="InterPro" id="IPR011258">
    <property type="entry name" value="BPG-indep_PGM_N"/>
</dbReference>
<feature type="binding site" evidence="10 13">
    <location>
        <position position="64"/>
    </location>
    <ligand>
        <name>Mn(2+)</name>
        <dbReference type="ChEBI" id="CHEBI:29035"/>
        <label>2</label>
    </ligand>
</feature>
<feature type="domain" description="Metalloenzyme" evidence="14">
    <location>
        <begin position="6"/>
        <end position="500"/>
    </location>
</feature>
<keyword evidence="6 10" id="KW-0324">Glycolysis</keyword>
<comment type="subunit">
    <text evidence="10">Monomer.</text>
</comment>
<dbReference type="PANTHER" id="PTHR31637:SF0">
    <property type="entry name" value="2,3-BISPHOSPHOGLYCERATE-INDEPENDENT PHOSPHOGLYCERATE MUTASE"/>
    <property type="match status" value="1"/>
</dbReference>
<comment type="cofactor">
    <cofactor evidence="10">
        <name>Mn(2+)</name>
        <dbReference type="ChEBI" id="CHEBI:29035"/>
    </cofactor>
    <text evidence="10">Binds 2 manganese ions per subunit.</text>
</comment>
<dbReference type="NCBIfam" id="TIGR01307">
    <property type="entry name" value="pgm_bpd_ind"/>
    <property type="match status" value="1"/>
</dbReference>
<dbReference type="PANTHER" id="PTHR31637">
    <property type="entry name" value="2,3-BISPHOSPHOGLYCERATE-INDEPENDENT PHOSPHOGLYCERATE MUTASE"/>
    <property type="match status" value="1"/>
</dbReference>
<evidence type="ECO:0000259" key="15">
    <source>
        <dbReference type="Pfam" id="PF06415"/>
    </source>
</evidence>
<dbReference type="Pfam" id="PF06415">
    <property type="entry name" value="iPGM_N"/>
    <property type="match status" value="1"/>
</dbReference>
<gene>
    <name evidence="10" type="primary">gpmI</name>
    <name evidence="16" type="ORF">ABW06_15055</name>
</gene>
<dbReference type="FunFam" id="3.40.1450.10:FF:000001">
    <property type="entry name" value="2,3-bisphosphoglycerate-independent phosphoglycerate mutase"/>
    <property type="match status" value="1"/>
</dbReference>
<comment type="catalytic activity">
    <reaction evidence="1 10">
        <text>(2R)-2-phosphoglycerate = (2R)-3-phosphoglycerate</text>
        <dbReference type="Rhea" id="RHEA:15901"/>
        <dbReference type="ChEBI" id="CHEBI:58272"/>
        <dbReference type="ChEBI" id="CHEBI:58289"/>
        <dbReference type="EC" id="5.4.2.12"/>
    </reaction>
</comment>
<dbReference type="NCBIfam" id="NF003897">
    <property type="entry name" value="PRK05434.1-5"/>
    <property type="match status" value="1"/>
</dbReference>
<evidence type="ECO:0000256" key="12">
    <source>
        <dbReference type="PIRSR" id="PIRSR001492-2"/>
    </source>
</evidence>
<dbReference type="GO" id="GO:0030145">
    <property type="term" value="F:manganese ion binding"/>
    <property type="evidence" value="ECO:0007669"/>
    <property type="project" value="UniProtKB-UniRule"/>
</dbReference>
<dbReference type="Gene3D" id="3.40.1450.10">
    <property type="entry name" value="BPG-independent phosphoglycerate mutase, domain B"/>
    <property type="match status" value="1"/>
</dbReference>
<dbReference type="SUPFAM" id="SSF53649">
    <property type="entry name" value="Alkaline phosphatase-like"/>
    <property type="match status" value="1"/>
</dbReference>
<feature type="binding site" evidence="10 12">
    <location>
        <position position="336"/>
    </location>
    <ligand>
        <name>substrate</name>
    </ligand>
</feature>
<feature type="binding site" evidence="10 12">
    <location>
        <begin position="155"/>
        <end position="156"/>
    </location>
    <ligand>
        <name>substrate</name>
    </ligand>
</feature>
<evidence type="ECO:0000256" key="3">
    <source>
        <dbReference type="ARBA" id="ARBA00008819"/>
    </source>
</evidence>
<feature type="domain" description="BPG-independent PGAM N-terminal" evidence="15">
    <location>
        <begin position="85"/>
        <end position="299"/>
    </location>
</feature>
<dbReference type="UniPathway" id="UPA00109">
    <property type="reaction ID" value="UER00186"/>
</dbReference>
<dbReference type="PIRSF" id="PIRSF001492">
    <property type="entry name" value="IPGAM"/>
    <property type="match status" value="1"/>
</dbReference>